<dbReference type="EMBL" id="CP120997">
    <property type="protein sequence ID" value="WLQ37970.1"/>
    <property type="molecule type" value="Genomic_DNA"/>
</dbReference>
<reference evidence="1 2" key="1">
    <citation type="submission" date="2023-03" db="EMBL/GenBank/DDBJ databases">
        <title>Isolation and description of six Streptomyces strains from soil environments, able to metabolize different microbial glucans.</title>
        <authorList>
            <person name="Widen T."/>
            <person name="Larsbrink J."/>
        </authorList>
    </citation>
    <scope>NUCLEOTIDE SEQUENCE [LARGE SCALE GENOMIC DNA]</scope>
    <source>
        <strain evidence="1 2">Mut1</strain>
    </source>
</reference>
<evidence type="ECO:0000313" key="2">
    <source>
        <dbReference type="Proteomes" id="UP001239522"/>
    </source>
</evidence>
<keyword evidence="2" id="KW-1185">Reference proteome</keyword>
<proteinExistence type="predicted"/>
<sequence length="108" mass="11514">MAQADRGNNICGSFTAAVGARLAADVFHSAGWRVRRSGRAEFEVESAYAELGLTPLVPVTFSGFVDPGRIAVLIAALSEMGLSFTIEFEFDDSDGRIHLYQCAGPPSC</sequence>
<protein>
    <submittedName>
        <fullName evidence="1">Uncharacterized protein</fullName>
    </submittedName>
</protein>
<accession>A0ABY9HTS5</accession>
<name>A0ABY9HTS5_9ACTN</name>
<dbReference type="RefSeq" id="WP_306060579.1">
    <property type="nucleotide sequence ID" value="NZ_CP120997.1"/>
</dbReference>
<dbReference type="Proteomes" id="UP001239522">
    <property type="component" value="Chromosome"/>
</dbReference>
<gene>
    <name evidence="1" type="ORF">P8A18_33000</name>
</gene>
<evidence type="ECO:0000313" key="1">
    <source>
        <dbReference type="EMBL" id="WLQ37970.1"/>
    </source>
</evidence>
<organism evidence="1 2">
    <name type="scientific">Streptomyces castrisilvae</name>
    <dbReference type="NCBI Taxonomy" id="3033811"/>
    <lineage>
        <taxon>Bacteria</taxon>
        <taxon>Bacillati</taxon>
        <taxon>Actinomycetota</taxon>
        <taxon>Actinomycetes</taxon>
        <taxon>Kitasatosporales</taxon>
        <taxon>Streptomycetaceae</taxon>
        <taxon>Streptomyces</taxon>
    </lineage>
</organism>